<keyword evidence="1" id="KW-1133">Transmembrane helix</keyword>
<evidence type="ECO:0000313" key="3">
    <source>
        <dbReference type="Proteomes" id="UP000621898"/>
    </source>
</evidence>
<dbReference type="Proteomes" id="UP000621898">
    <property type="component" value="Unassembled WGS sequence"/>
</dbReference>
<evidence type="ECO:0000313" key="2">
    <source>
        <dbReference type="EMBL" id="GGY33546.1"/>
    </source>
</evidence>
<keyword evidence="1" id="KW-0812">Transmembrane</keyword>
<accession>A0ABQ3A2J8</accession>
<comment type="caution">
    <text evidence="2">The sequence shown here is derived from an EMBL/GenBank/DDBJ whole genome shotgun (WGS) entry which is preliminary data.</text>
</comment>
<keyword evidence="3" id="KW-1185">Reference proteome</keyword>
<dbReference type="RefSeq" id="WP_189442200.1">
    <property type="nucleotide sequence ID" value="NZ_BMXT01000004.1"/>
</dbReference>
<sequence length="120" mass="13092">MAHRLIWIAALYLVLGATLGLYMGATQNFILAPVHAHILLAGWLSLAMAGVIYRLYPAASDTRLAKAHFWLHNLGLPIFMLGLASMLTGHNVPALVPVGALAFFVGLLCFSINLWRRVRG</sequence>
<dbReference type="EMBL" id="BMXT01000004">
    <property type="protein sequence ID" value="GGY33546.1"/>
    <property type="molecule type" value="Genomic_DNA"/>
</dbReference>
<proteinExistence type="predicted"/>
<feature type="transmembrane region" description="Helical" evidence="1">
    <location>
        <begin position="36"/>
        <end position="56"/>
    </location>
</feature>
<name>A0ABQ3A2J8_9GAMM</name>
<reference evidence="3" key="1">
    <citation type="journal article" date="2019" name="Int. J. Syst. Evol. Microbiol.">
        <title>The Global Catalogue of Microorganisms (GCM) 10K type strain sequencing project: providing services to taxonomists for standard genome sequencing and annotation.</title>
        <authorList>
            <consortium name="The Broad Institute Genomics Platform"/>
            <consortium name="The Broad Institute Genome Sequencing Center for Infectious Disease"/>
            <person name="Wu L."/>
            <person name="Ma J."/>
        </authorList>
    </citation>
    <scope>NUCLEOTIDE SEQUENCE [LARGE SCALE GENOMIC DNA]</scope>
    <source>
        <strain evidence="3">KCTC 22232</strain>
    </source>
</reference>
<feature type="transmembrane region" description="Helical" evidence="1">
    <location>
        <begin position="94"/>
        <end position="115"/>
    </location>
</feature>
<dbReference type="InterPro" id="IPR036927">
    <property type="entry name" value="Cyt_c_oxase-like_su1_sf"/>
</dbReference>
<evidence type="ECO:0008006" key="4">
    <source>
        <dbReference type="Google" id="ProtNLM"/>
    </source>
</evidence>
<evidence type="ECO:0000256" key="1">
    <source>
        <dbReference type="SAM" id="Phobius"/>
    </source>
</evidence>
<keyword evidence="1" id="KW-0472">Membrane</keyword>
<organism evidence="2 3">
    <name type="scientific">Rhodanobacter panaciterrae</name>
    <dbReference type="NCBI Taxonomy" id="490572"/>
    <lineage>
        <taxon>Bacteria</taxon>
        <taxon>Pseudomonadati</taxon>
        <taxon>Pseudomonadota</taxon>
        <taxon>Gammaproteobacteria</taxon>
        <taxon>Lysobacterales</taxon>
        <taxon>Rhodanobacteraceae</taxon>
        <taxon>Rhodanobacter</taxon>
    </lineage>
</organism>
<dbReference type="Gene3D" id="1.20.210.10">
    <property type="entry name" value="Cytochrome c oxidase-like, subunit I domain"/>
    <property type="match status" value="1"/>
</dbReference>
<protein>
    <recommendedName>
        <fullName evidence="4">Cytochrome-c oxidase</fullName>
    </recommendedName>
</protein>
<feature type="transmembrane region" description="Helical" evidence="1">
    <location>
        <begin position="68"/>
        <end position="88"/>
    </location>
</feature>
<gene>
    <name evidence="2" type="ORF">GCM10008098_28600</name>
</gene>
<dbReference type="SUPFAM" id="SSF81442">
    <property type="entry name" value="Cytochrome c oxidase subunit I-like"/>
    <property type="match status" value="1"/>
</dbReference>